<dbReference type="EMBL" id="WTYX01000002">
    <property type="protein sequence ID" value="MXO90998.1"/>
    <property type="molecule type" value="Genomic_DNA"/>
</dbReference>
<dbReference type="Proteomes" id="UP000442714">
    <property type="component" value="Unassembled WGS sequence"/>
</dbReference>
<evidence type="ECO:0000313" key="3">
    <source>
        <dbReference type="EMBL" id="MXO90998.1"/>
    </source>
</evidence>
<dbReference type="SUPFAM" id="SSF48452">
    <property type="entry name" value="TPR-like"/>
    <property type="match status" value="1"/>
</dbReference>
<dbReference type="InterPro" id="IPR011990">
    <property type="entry name" value="TPR-like_helical_dom_sf"/>
</dbReference>
<keyword evidence="1" id="KW-1133">Transmembrane helix</keyword>
<dbReference type="GO" id="GO:0007165">
    <property type="term" value="P:signal transduction"/>
    <property type="evidence" value="ECO:0007669"/>
    <property type="project" value="InterPro"/>
</dbReference>
<dbReference type="InterPro" id="IPR000157">
    <property type="entry name" value="TIR_dom"/>
</dbReference>
<reference evidence="3 4" key="1">
    <citation type="submission" date="2019-12" db="EMBL/GenBank/DDBJ databases">
        <title>Genomic-based taxomic classification of the family Erythrobacteraceae.</title>
        <authorList>
            <person name="Xu L."/>
        </authorList>
    </citation>
    <scope>NUCLEOTIDE SEQUENCE [LARGE SCALE GENOMIC DNA]</scope>
    <source>
        <strain evidence="3 4">KCTC 52763</strain>
    </source>
</reference>
<evidence type="ECO:0000259" key="2">
    <source>
        <dbReference type="PROSITE" id="PS50104"/>
    </source>
</evidence>
<gene>
    <name evidence="3" type="ORF">GRI41_09210</name>
</gene>
<dbReference type="PROSITE" id="PS50104">
    <property type="entry name" value="TIR"/>
    <property type="match status" value="1"/>
</dbReference>
<sequence length="520" mass="58760">MAEQNIPQVRTGSRFKAFVSYSHADKAAAQKLHRKLETYRLPKHLREKAGEAKDDGRVGAIFRDREDLPAAEDLTESVKQALAVSEALVVLCSPDARKSPWVAREIELFRELHPDRPILAAILRGEPNEAFPEPLQQGREPLAADLRKEGDGPRLGFLKIVAGIAGVPLDSLVNRDAQRQIKRVTAITVAALAAMVVMALMTTFAIQQRNEAQTQRAEAEGLIEYMLTDLRTELKGVGRLDVMNGVNERAMAFFEAQTDLDDLPAESLERRARILHAMGEDEITRGDFGSALEKFEEASRVTRALLAQNPNVPDRIFGHAQSEYWVGRVYELQGNAQGALVQYEAYNELAMRLSEIEPAKTRSKMEVGYAQNNLGIVQLRLLRKPESAEKHFKHAVAMFQEAVSQTNTSATPLIELGNAQAWESDSHFFQREWQQARVVREQERTIIDELLGRQPQNRNFKYRELVNRNALLEIRRAQCKCKILRTWDPTLLTEITQLTESDPNNNEWAELLNIVQANLK</sequence>
<keyword evidence="1" id="KW-0472">Membrane</keyword>
<dbReference type="RefSeq" id="WP_160604747.1">
    <property type="nucleotide sequence ID" value="NZ_WTYX01000002.1"/>
</dbReference>
<dbReference type="InterPro" id="IPR035897">
    <property type="entry name" value="Toll_tir_struct_dom_sf"/>
</dbReference>
<evidence type="ECO:0000313" key="4">
    <source>
        <dbReference type="Proteomes" id="UP000442714"/>
    </source>
</evidence>
<feature type="domain" description="TIR" evidence="2">
    <location>
        <begin position="13"/>
        <end position="168"/>
    </location>
</feature>
<name>A0A844ZTE2_9SPHN</name>
<feature type="transmembrane region" description="Helical" evidence="1">
    <location>
        <begin position="184"/>
        <end position="206"/>
    </location>
</feature>
<proteinExistence type="predicted"/>
<evidence type="ECO:0000256" key="1">
    <source>
        <dbReference type="SAM" id="Phobius"/>
    </source>
</evidence>
<keyword evidence="1" id="KW-0812">Transmembrane</keyword>
<dbReference type="Gene3D" id="1.25.40.10">
    <property type="entry name" value="Tetratricopeptide repeat domain"/>
    <property type="match status" value="1"/>
</dbReference>
<comment type="caution">
    <text evidence="3">The sequence shown here is derived from an EMBL/GenBank/DDBJ whole genome shotgun (WGS) entry which is preliminary data.</text>
</comment>
<dbReference type="AlphaFoldDB" id="A0A844ZTE2"/>
<dbReference type="Pfam" id="PF13676">
    <property type="entry name" value="TIR_2"/>
    <property type="match status" value="1"/>
</dbReference>
<dbReference type="OrthoDB" id="7308181at2"/>
<protein>
    <submittedName>
        <fullName evidence="3">TIR domain-containing protein</fullName>
    </submittedName>
</protein>
<keyword evidence="4" id="KW-1185">Reference proteome</keyword>
<dbReference type="SUPFAM" id="SSF52200">
    <property type="entry name" value="Toll/Interleukin receptor TIR domain"/>
    <property type="match status" value="1"/>
</dbReference>
<accession>A0A844ZTE2</accession>
<dbReference type="Gene3D" id="3.40.50.10140">
    <property type="entry name" value="Toll/interleukin-1 receptor homology (TIR) domain"/>
    <property type="match status" value="1"/>
</dbReference>
<organism evidence="3 4">
    <name type="scientific">Pontixanthobacter aquaemixtae</name>
    <dbReference type="NCBI Taxonomy" id="1958940"/>
    <lineage>
        <taxon>Bacteria</taxon>
        <taxon>Pseudomonadati</taxon>
        <taxon>Pseudomonadota</taxon>
        <taxon>Alphaproteobacteria</taxon>
        <taxon>Sphingomonadales</taxon>
        <taxon>Erythrobacteraceae</taxon>
        <taxon>Pontixanthobacter</taxon>
    </lineage>
</organism>